<organism evidence="2">
    <name type="scientific">Rhizophora mucronata</name>
    <name type="common">Asiatic mangrove</name>
    <dbReference type="NCBI Taxonomy" id="61149"/>
    <lineage>
        <taxon>Eukaryota</taxon>
        <taxon>Viridiplantae</taxon>
        <taxon>Streptophyta</taxon>
        <taxon>Embryophyta</taxon>
        <taxon>Tracheophyta</taxon>
        <taxon>Spermatophyta</taxon>
        <taxon>Magnoliopsida</taxon>
        <taxon>eudicotyledons</taxon>
        <taxon>Gunneridae</taxon>
        <taxon>Pentapetalae</taxon>
        <taxon>rosids</taxon>
        <taxon>fabids</taxon>
        <taxon>Malpighiales</taxon>
        <taxon>Rhizophoraceae</taxon>
        <taxon>Rhizophora</taxon>
    </lineage>
</organism>
<accession>A0A2P2R338</accession>
<keyword evidence="1" id="KW-0472">Membrane</keyword>
<protein>
    <submittedName>
        <fullName evidence="2">Uncharacterized protein</fullName>
    </submittedName>
</protein>
<keyword evidence="1" id="KW-1133">Transmembrane helix</keyword>
<proteinExistence type="predicted"/>
<dbReference type="EMBL" id="GGEC01093198">
    <property type="protein sequence ID" value="MBX73682.1"/>
    <property type="molecule type" value="Transcribed_RNA"/>
</dbReference>
<reference evidence="2" key="1">
    <citation type="submission" date="2018-02" db="EMBL/GenBank/DDBJ databases">
        <title>Rhizophora mucronata_Transcriptome.</title>
        <authorList>
            <person name="Meera S.P."/>
            <person name="Sreeshan A."/>
            <person name="Augustine A."/>
        </authorList>
    </citation>
    <scope>NUCLEOTIDE SEQUENCE</scope>
    <source>
        <tissue evidence="2">Leaf</tissue>
    </source>
</reference>
<evidence type="ECO:0000256" key="1">
    <source>
        <dbReference type="SAM" id="Phobius"/>
    </source>
</evidence>
<dbReference type="AlphaFoldDB" id="A0A2P2R338"/>
<name>A0A2P2R338_RHIMU</name>
<sequence>MEHNEMHLVKFCFLKIMSFVVGSSVWYCYL</sequence>
<keyword evidence="1" id="KW-0812">Transmembrane</keyword>
<feature type="transmembrane region" description="Helical" evidence="1">
    <location>
        <begin position="12"/>
        <end position="29"/>
    </location>
</feature>
<evidence type="ECO:0000313" key="2">
    <source>
        <dbReference type="EMBL" id="MBX73682.1"/>
    </source>
</evidence>